<keyword evidence="5 6" id="KW-0975">Bacterial flagellum</keyword>
<dbReference type="NCBIfam" id="NF003676">
    <property type="entry name" value="PRK05303.1"/>
    <property type="match status" value="1"/>
</dbReference>
<evidence type="ECO:0000256" key="3">
    <source>
        <dbReference type="ARBA" id="ARBA00008994"/>
    </source>
</evidence>
<dbReference type="InterPro" id="IPR001782">
    <property type="entry name" value="Flag_FlgI"/>
</dbReference>
<dbReference type="GO" id="GO:0071973">
    <property type="term" value="P:bacterial-type flagellum-dependent cell motility"/>
    <property type="evidence" value="ECO:0007669"/>
    <property type="project" value="InterPro"/>
</dbReference>
<keyword evidence="4 6" id="KW-0732">Signal</keyword>
<evidence type="ECO:0000256" key="2">
    <source>
        <dbReference type="ARBA" id="ARBA00004117"/>
    </source>
</evidence>
<comment type="function">
    <text evidence="1 6">Assembles around the rod to form the L-ring and probably protects the motor/basal body from shearing forces during rotation.</text>
</comment>
<keyword evidence="7" id="KW-0969">Cilium</keyword>
<evidence type="ECO:0000256" key="4">
    <source>
        <dbReference type="ARBA" id="ARBA00022729"/>
    </source>
</evidence>
<comment type="subcellular location">
    <subcellularLocation>
        <location evidence="2 6">Bacterial flagellum basal body</location>
    </subcellularLocation>
</comment>
<protein>
    <recommendedName>
        <fullName evidence="6">Flagellar P-ring protein</fullName>
    </recommendedName>
    <alternativeName>
        <fullName evidence="6">Basal body P-ring protein</fullName>
    </alternativeName>
</protein>
<sequence precursor="true">MKAIVTFFVVCTLVMSQNSFADRVKDIASIQGVRSNHLIGYGLVVGLDGTGEQTAYTAQAFKTMLNRFGITLPQGLNPKLKNVAAVAVHAELPPFIKPGQTIDITVSSLGNAKSLRGGALLLTPLKAVDGQIYALAQGNMVVGGFGAEGRDGSSVTVNIPTAGRIPNGAIVERSVASSFADGDHFIFNLNQPDFTTARRLAKAINEFVGPQTAKPMDATSVKVSAPRDVSHRVAFMSALENVQVEPADSSSKIIINSRTGTIVVGKNVRLKEAAVAHGSLVVTIAEAQQVSQPNPLAQGETTVTQQSQAAVAQEDAKMFHFDPGVSLDELVRAVNAVGAAPGDLMAILEALKQAGAIQGQLVVI</sequence>
<name>A0A316FLN6_9GAMM</name>
<dbReference type="HAMAP" id="MF_00416">
    <property type="entry name" value="FlgI"/>
    <property type="match status" value="1"/>
</dbReference>
<dbReference type="Pfam" id="PF02119">
    <property type="entry name" value="FlgI"/>
    <property type="match status" value="1"/>
</dbReference>
<keyword evidence="8" id="KW-1185">Reference proteome</keyword>
<feature type="chain" id="PRO_5016471635" description="Flagellar P-ring protein" evidence="6">
    <location>
        <begin position="22"/>
        <end position="364"/>
    </location>
</feature>
<dbReference type="PRINTS" id="PR01010">
    <property type="entry name" value="FLGPRINGFLGI"/>
</dbReference>
<dbReference type="RefSeq" id="WP_109763984.1">
    <property type="nucleotide sequence ID" value="NZ_QGGU01000008.1"/>
</dbReference>
<evidence type="ECO:0000256" key="6">
    <source>
        <dbReference type="HAMAP-Rule" id="MF_00416"/>
    </source>
</evidence>
<reference evidence="7 8" key="1">
    <citation type="submission" date="2018-05" db="EMBL/GenBank/DDBJ databases">
        <title>Genomic Encyclopedia of Type Strains, Phase IV (KMG-IV): sequencing the most valuable type-strain genomes for metagenomic binning, comparative biology and taxonomic classification.</title>
        <authorList>
            <person name="Goeker M."/>
        </authorList>
    </citation>
    <scope>NUCLEOTIDE SEQUENCE [LARGE SCALE GENOMIC DNA]</scope>
    <source>
        <strain evidence="7 8">DSM 25350</strain>
    </source>
</reference>
<dbReference type="AlphaFoldDB" id="A0A316FLN6"/>
<dbReference type="EMBL" id="QGGU01000008">
    <property type="protein sequence ID" value="PWK49183.1"/>
    <property type="molecule type" value="Genomic_DNA"/>
</dbReference>
<feature type="signal peptide" evidence="6">
    <location>
        <begin position="1"/>
        <end position="21"/>
    </location>
</feature>
<organism evidence="7 8">
    <name type="scientific">Pleionea mediterranea</name>
    <dbReference type="NCBI Taxonomy" id="523701"/>
    <lineage>
        <taxon>Bacteria</taxon>
        <taxon>Pseudomonadati</taxon>
        <taxon>Pseudomonadota</taxon>
        <taxon>Gammaproteobacteria</taxon>
        <taxon>Oceanospirillales</taxon>
        <taxon>Pleioneaceae</taxon>
        <taxon>Pleionea</taxon>
    </lineage>
</organism>
<keyword evidence="7" id="KW-0282">Flagellum</keyword>
<evidence type="ECO:0000313" key="8">
    <source>
        <dbReference type="Proteomes" id="UP000245790"/>
    </source>
</evidence>
<evidence type="ECO:0000256" key="1">
    <source>
        <dbReference type="ARBA" id="ARBA00002591"/>
    </source>
</evidence>
<dbReference type="Proteomes" id="UP000245790">
    <property type="component" value="Unassembled WGS sequence"/>
</dbReference>
<gene>
    <name evidence="6" type="primary">flgI</name>
    <name evidence="7" type="ORF">C8D97_10892</name>
</gene>
<comment type="similarity">
    <text evidence="3 6">Belongs to the FlgI family.</text>
</comment>
<dbReference type="PANTHER" id="PTHR30381">
    <property type="entry name" value="FLAGELLAR P-RING PERIPLASMIC PROTEIN FLGI"/>
    <property type="match status" value="1"/>
</dbReference>
<dbReference type="PANTHER" id="PTHR30381:SF0">
    <property type="entry name" value="FLAGELLAR P-RING PROTEIN"/>
    <property type="match status" value="1"/>
</dbReference>
<accession>A0A316FLN6</accession>
<comment type="subunit">
    <text evidence="6">The basal body constitutes a major portion of the flagellar organelle and consists of four rings (L,P,S, and M) mounted on a central rod.</text>
</comment>
<comment type="caution">
    <text evidence="7">The sequence shown here is derived from an EMBL/GenBank/DDBJ whole genome shotgun (WGS) entry which is preliminary data.</text>
</comment>
<dbReference type="GO" id="GO:0030288">
    <property type="term" value="C:outer membrane-bounded periplasmic space"/>
    <property type="evidence" value="ECO:0007669"/>
    <property type="project" value="InterPro"/>
</dbReference>
<dbReference type="GO" id="GO:0009428">
    <property type="term" value="C:bacterial-type flagellum basal body, distal rod, P ring"/>
    <property type="evidence" value="ECO:0007669"/>
    <property type="project" value="InterPro"/>
</dbReference>
<proteinExistence type="inferred from homology"/>
<evidence type="ECO:0000256" key="5">
    <source>
        <dbReference type="ARBA" id="ARBA00023143"/>
    </source>
</evidence>
<dbReference type="GO" id="GO:0005198">
    <property type="term" value="F:structural molecule activity"/>
    <property type="evidence" value="ECO:0007669"/>
    <property type="project" value="InterPro"/>
</dbReference>
<keyword evidence="7" id="KW-0966">Cell projection</keyword>
<dbReference type="OrthoDB" id="9786431at2"/>
<evidence type="ECO:0000313" key="7">
    <source>
        <dbReference type="EMBL" id="PWK49183.1"/>
    </source>
</evidence>